<evidence type="ECO:0000256" key="1">
    <source>
        <dbReference type="ARBA" id="ARBA00004613"/>
    </source>
</evidence>
<reference evidence="12 13" key="1">
    <citation type="journal article" date="2016" name="Nat. Commun.">
        <title>Thousands of microbial genomes shed light on interconnected biogeochemical processes in an aquifer system.</title>
        <authorList>
            <person name="Anantharaman K."/>
            <person name="Brown C.T."/>
            <person name="Hug L.A."/>
            <person name="Sharon I."/>
            <person name="Castelle C.J."/>
            <person name="Probst A.J."/>
            <person name="Thomas B.C."/>
            <person name="Singh A."/>
            <person name="Wilkins M.J."/>
            <person name="Karaoz U."/>
            <person name="Brodie E.L."/>
            <person name="Williams K.H."/>
            <person name="Hubbard S.S."/>
            <person name="Banfield J.F."/>
        </authorList>
    </citation>
    <scope>NUCLEOTIDE SEQUENCE [LARGE SCALE GENOMIC DNA]</scope>
</reference>
<dbReference type="PROSITE" id="PS52029">
    <property type="entry name" value="LD_TPASE"/>
    <property type="match status" value="1"/>
</dbReference>
<feature type="active site" description="Nucleophile" evidence="10">
    <location>
        <position position="225"/>
    </location>
</feature>
<evidence type="ECO:0000256" key="4">
    <source>
        <dbReference type="ARBA" id="ARBA00022679"/>
    </source>
</evidence>
<evidence type="ECO:0000256" key="2">
    <source>
        <dbReference type="ARBA" id="ARBA00004752"/>
    </source>
</evidence>
<dbReference type="GO" id="GO:0005509">
    <property type="term" value="F:calcium ion binding"/>
    <property type="evidence" value="ECO:0007669"/>
    <property type="project" value="InterPro"/>
</dbReference>
<dbReference type="AlphaFoldDB" id="A0A1F6N8S5"/>
<sequence length="260" mass="28858">MFRKIILTYALANLSVILLIPGGNVFAEPLDSDGDALTDDQEIAIYHTDPHNPDTDGDGRLDGFEVRNGYSPRTPLRKKLSELDSDRDGLNDALEIALGTNLTNSDTDVDGKKDGEEVFTGFNPLAGEDNRDVKRHVVVDLPNQQLHYYMKDVKIGSMPVSSGKLATPTPNGEFTVLRKVPIVHYVGPGYNLPNTKWNLEFKKSYYLHGAYWHNQFGKKPMSHGCVNIAYVNAEKLYQFLDAGDKVIVKGKTPLRPLAAL</sequence>
<dbReference type="InterPro" id="IPR038063">
    <property type="entry name" value="Transpep_catalytic_dom"/>
</dbReference>
<evidence type="ECO:0000259" key="11">
    <source>
        <dbReference type="PROSITE" id="PS52029"/>
    </source>
</evidence>
<dbReference type="GO" id="GO:0071972">
    <property type="term" value="F:peptidoglycan L,D-transpeptidase activity"/>
    <property type="evidence" value="ECO:0007669"/>
    <property type="project" value="TreeGrafter"/>
</dbReference>
<comment type="caution">
    <text evidence="12">The sequence shown here is derived from an EMBL/GenBank/DDBJ whole genome shotgun (WGS) entry which is preliminary data.</text>
</comment>
<dbReference type="InterPro" id="IPR050979">
    <property type="entry name" value="LD-transpeptidase"/>
</dbReference>
<dbReference type="InterPro" id="IPR005490">
    <property type="entry name" value="LD_TPept_cat_dom"/>
</dbReference>
<evidence type="ECO:0000256" key="8">
    <source>
        <dbReference type="ARBA" id="ARBA00022984"/>
    </source>
</evidence>
<dbReference type="GO" id="GO:0016740">
    <property type="term" value="F:transferase activity"/>
    <property type="evidence" value="ECO:0007669"/>
    <property type="project" value="UniProtKB-KW"/>
</dbReference>
<evidence type="ECO:0000313" key="12">
    <source>
        <dbReference type="EMBL" id="OGH80366.1"/>
    </source>
</evidence>
<feature type="active site" description="Proton donor/acceptor" evidence="10">
    <location>
        <position position="208"/>
    </location>
</feature>
<keyword evidence="7 10" id="KW-0133">Cell shape</keyword>
<dbReference type="EMBL" id="MFQK01000052">
    <property type="protein sequence ID" value="OGH80366.1"/>
    <property type="molecule type" value="Genomic_DNA"/>
</dbReference>
<evidence type="ECO:0000256" key="9">
    <source>
        <dbReference type="ARBA" id="ARBA00023316"/>
    </source>
</evidence>
<name>A0A1F6N8S5_9BACT</name>
<evidence type="ECO:0000256" key="10">
    <source>
        <dbReference type="PROSITE-ProRule" id="PRU01373"/>
    </source>
</evidence>
<comment type="pathway">
    <text evidence="2 10">Cell wall biogenesis; peptidoglycan biosynthesis.</text>
</comment>
<keyword evidence="5" id="KW-0732">Signal</keyword>
<accession>A0A1F6N8S5</accession>
<dbReference type="GO" id="GO:0071555">
    <property type="term" value="P:cell wall organization"/>
    <property type="evidence" value="ECO:0007669"/>
    <property type="project" value="UniProtKB-UniRule"/>
</dbReference>
<organism evidence="12 13">
    <name type="scientific">Candidatus Magasanikbacteria bacterium RIFCSPLOWO2_02_FULL_44_11</name>
    <dbReference type="NCBI Taxonomy" id="1798689"/>
    <lineage>
        <taxon>Bacteria</taxon>
        <taxon>Candidatus Magasanikiibacteriota</taxon>
    </lineage>
</organism>
<dbReference type="SUPFAM" id="SSF141523">
    <property type="entry name" value="L,D-transpeptidase catalytic domain-like"/>
    <property type="match status" value="1"/>
</dbReference>
<evidence type="ECO:0000256" key="3">
    <source>
        <dbReference type="ARBA" id="ARBA00022525"/>
    </source>
</evidence>
<dbReference type="Proteomes" id="UP000178726">
    <property type="component" value="Unassembled WGS sequence"/>
</dbReference>
<dbReference type="SUPFAM" id="SSF103647">
    <property type="entry name" value="TSP type-3 repeat"/>
    <property type="match status" value="1"/>
</dbReference>
<keyword evidence="4" id="KW-0808">Transferase</keyword>
<protein>
    <recommendedName>
        <fullName evidence="11">L,D-TPase catalytic domain-containing protein</fullName>
    </recommendedName>
</protein>
<dbReference type="InterPro" id="IPR028974">
    <property type="entry name" value="TSP_type-3_rpt"/>
</dbReference>
<evidence type="ECO:0000256" key="7">
    <source>
        <dbReference type="ARBA" id="ARBA00022960"/>
    </source>
</evidence>
<dbReference type="Gene3D" id="4.10.1080.10">
    <property type="entry name" value="TSP type-3 repeat"/>
    <property type="match status" value="1"/>
</dbReference>
<feature type="domain" description="L,D-TPase catalytic" evidence="11">
    <location>
        <begin position="135"/>
        <end position="249"/>
    </location>
</feature>
<dbReference type="PANTHER" id="PTHR30582:SF2">
    <property type="entry name" value="L,D-TRANSPEPTIDASE YCIB-RELATED"/>
    <property type="match status" value="1"/>
</dbReference>
<dbReference type="PROSITE" id="PS00018">
    <property type="entry name" value="EF_HAND_1"/>
    <property type="match status" value="1"/>
</dbReference>
<dbReference type="InterPro" id="IPR059100">
    <property type="entry name" value="TSP3_bac"/>
</dbReference>
<evidence type="ECO:0000313" key="13">
    <source>
        <dbReference type="Proteomes" id="UP000178726"/>
    </source>
</evidence>
<dbReference type="InterPro" id="IPR018247">
    <property type="entry name" value="EF_Hand_1_Ca_BS"/>
</dbReference>
<dbReference type="STRING" id="1798689.A3I29_01955"/>
<dbReference type="CDD" id="cd16913">
    <property type="entry name" value="YkuD_like"/>
    <property type="match status" value="1"/>
</dbReference>
<dbReference type="PANTHER" id="PTHR30582">
    <property type="entry name" value="L,D-TRANSPEPTIDASE"/>
    <property type="match status" value="1"/>
</dbReference>
<evidence type="ECO:0000256" key="6">
    <source>
        <dbReference type="ARBA" id="ARBA00022837"/>
    </source>
</evidence>
<keyword evidence="9 10" id="KW-0961">Cell wall biogenesis/degradation</keyword>
<gene>
    <name evidence="12" type="ORF">A3I29_01955</name>
</gene>
<keyword evidence="3" id="KW-0964">Secreted</keyword>
<dbReference type="GO" id="GO:0005576">
    <property type="term" value="C:extracellular region"/>
    <property type="evidence" value="ECO:0007669"/>
    <property type="project" value="TreeGrafter"/>
</dbReference>
<dbReference type="Gene3D" id="2.40.440.10">
    <property type="entry name" value="L,D-transpeptidase catalytic domain-like"/>
    <property type="match status" value="1"/>
</dbReference>
<proteinExistence type="predicted"/>
<keyword evidence="8 10" id="KW-0573">Peptidoglycan synthesis</keyword>
<comment type="subcellular location">
    <subcellularLocation>
        <location evidence="1">Secreted</location>
    </subcellularLocation>
</comment>
<dbReference type="GO" id="GO:0018104">
    <property type="term" value="P:peptidoglycan-protein cross-linking"/>
    <property type="evidence" value="ECO:0007669"/>
    <property type="project" value="TreeGrafter"/>
</dbReference>
<keyword evidence="6" id="KW-0106">Calcium</keyword>
<dbReference type="Pfam" id="PF18884">
    <property type="entry name" value="TSP3_bac"/>
    <property type="match status" value="3"/>
</dbReference>
<dbReference type="UniPathway" id="UPA00219"/>
<dbReference type="GO" id="GO:0008360">
    <property type="term" value="P:regulation of cell shape"/>
    <property type="evidence" value="ECO:0007669"/>
    <property type="project" value="UniProtKB-UniRule"/>
</dbReference>
<evidence type="ECO:0000256" key="5">
    <source>
        <dbReference type="ARBA" id="ARBA00022729"/>
    </source>
</evidence>
<dbReference type="Pfam" id="PF03734">
    <property type="entry name" value="YkuD"/>
    <property type="match status" value="1"/>
</dbReference>